<dbReference type="OrthoDB" id="7159357at2"/>
<evidence type="ECO:0000313" key="5">
    <source>
        <dbReference type="Proteomes" id="UP000231259"/>
    </source>
</evidence>
<sequence length="281" mass="30230">MRLTCPNCGAQYEIPLEAIPLNGRDVQCSNCRHTWFQNRPDDQPVLAKELILPQTPRAAPEPETPAPPAEPQKPVSPQVAPTPPALADRNPDEDEDEEDARPDQQSLVRATIARPRPMDPKVADVLREEAAHESRQRTGAIASPQRPSTTAAPSAPPILATPEPAAASRRGLLPDAEEIQQTMLPPPRPKREFGAQNIRTPIHIDEPRSGFGRGFLIVIILAVFLGATYALAPQISDALPVAKPLLTEYVAAVDQARLWLDAQASAILNSSSSDAPAPAGS</sequence>
<organism evidence="4 5">
    <name type="scientific">Puniceibacterium antarcticum</name>
    <dbReference type="NCBI Taxonomy" id="1206336"/>
    <lineage>
        <taxon>Bacteria</taxon>
        <taxon>Pseudomonadati</taxon>
        <taxon>Pseudomonadota</taxon>
        <taxon>Alphaproteobacteria</taxon>
        <taxon>Rhodobacterales</taxon>
        <taxon>Paracoccaceae</taxon>
        <taxon>Puniceibacterium</taxon>
    </lineage>
</organism>
<evidence type="ECO:0000256" key="2">
    <source>
        <dbReference type="SAM" id="Phobius"/>
    </source>
</evidence>
<reference evidence="4 5" key="1">
    <citation type="submission" date="2013-09" db="EMBL/GenBank/DDBJ databases">
        <title>Genome sequencing of Phaeobacter antarcticus sp. nov. SM1211.</title>
        <authorList>
            <person name="Zhang X.-Y."/>
            <person name="Liu C."/>
            <person name="Chen X.-L."/>
            <person name="Xie B.-B."/>
            <person name="Qin Q.-L."/>
            <person name="Rong J.-C."/>
            <person name="Zhang Y.-Z."/>
        </authorList>
    </citation>
    <scope>NUCLEOTIDE SEQUENCE [LARGE SCALE GENOMIC DNA]</scope>
    <source>
        <strain evidence="4 5">SM1211</strain>
    </source>
</reference>
<dbReference type="NCBIfam" id="TIGR02098">
    <property type="entry name" value="MJ0042_CXXC"/>
    <property type="match status" value="1"/>
</dbReference>
<dbReference type="InterPro" id="IPR011723">
    <property type="entry name" value="Znf/thioredoxin_put"/>
</dbReference>
<name>A0A2G8R8N9_9RHOB</name>
<dbReference type="AlphaFoldDB" id="A0A2G8R8N9"/>
<gene>
    <name evidence="4" type="ORF">P775_22475</name>
</gene>
<keyword evidence="2" id="KW-0472">Membrane</keyword>
<evidence type="ECO:0000313" key="4">
    <source>
        <dbReference type="EMBL" id="PIL17925.1"/>
    </source>
</evidence>
<feature type="compositionally biased region" description="Acidic residues" evidence="1">
    <location>
        <begin position="91"/>
        <end position="100"/>
    </location>
</feature>
<evidence type="ECO:0000256" key="1">
    <source>
        <dbReference type="SAM" id="MobiDB-lite"/>
    </source>
</evidence>
<keyword evidence="2" id="KW-1133">Transmembrane helix</keyword>
<comment type="caution">
    <text evidence="4">The sequence shown here is derived from an EMBL/GenBank/DDBJ whole genome shotgun (WGS) entry which is preliminary data.</text>
</comment>
<dbReference type="Proteomes" id="UP000231259">
    <property type="component" value="Unassembled WGS sequence"/>
</dbReference>
<dbReference type="RefSeq" id="WP_099912919.1">
    <property type="nucleotide sequence ID" value="NZ_AWWI01000146.1"/>
</dbReference>
<keyword evidence="2" id="KW-0812">Transmembrane</keyword>
<dbReference type="EMBL" id="AWWI01000146">
    <property type="protein sequence ID" value="PIL17925.1"/>
    <property type="molecule type" value="Genomic_DNA"/>
</dbReference>
<proteinExistence type="predicted"/>
<feature type="domain" description="Zinc finger/thioredoxin putative" evidence="3">
    <location>
        <begin position="1"/>
        <end position="36"/>
    </location>
</feature>
<keyword evidence="5" id="KW-1185">Reference proteome</keyword>
<accession>A0A2G8R8N9</accession>
<feature type="compositionally biased region" description="Pro residues" evidence="1">
    <location>
        <begin position="62"/>
        <end position="71"/>
    </location>
</feature>
<feature type="compositionally biased region" description="Basic and acidic residues" evidence="1">
    <location>
        <begin position="116"/>
        <end position="136"/>
    </location>
</feature>
<dbReference type="Pfam" id="PF13717">
    <property type="entry name" value="Zn_ribbon_4"/>
    <property type="match status" value="1"/>
</dbReference>
<protein>
    <recommendedName>
        <fullName evidence="3">Zinc finger/thioredoxin putative domain-containing protein</fullName>
    </recommendedName>
</protein>
<evidence type="ECO:0000259" key="3">
    <source>
        <dbReference type="Pfam" id="PF13717"/>
    </source>
</evidence>
<feature type="compositionally biased region" description="Low complexity" evidence="1">
    <location>
        <begin position="142"/>
        <end position="162"/>
    </location>
</feature>
<feature type="transmembrane region" description="Helical" evidence="2">
    <location>
        <begin position="214"/>
        <end position="232"/>
    </location>
</feature>
<feature type="region of interest" description="Disordered" evidence="1">
    <location>
        <begin position="49"/>
        <end position="167"/>
    </location>
</feature>